<feature type="compositionally biased region" description="Polar residues" evidence="1">
    <location>
        <begin position="255"/>
        <end position="274"/>
    </location>
</feature>
<dbReference type="Proteomes" id="UP000076761">
    <property type="component" value="Unassembled WGS sequence"/>
</dbReference>
<reference evidence="3 4" key="1">
    <citation type="journal article" date="2016" name="Mol. Biol. Evol.">
        <title>Comparative Genomics of Early-Diverging Mushroom-Forming Fungi Provides Insights into the Origins of Lignocellulose Decay Capabilities.</title>
        <authorList>
            <person name="Nagy L.G."/>
            <person name="Riley R."/>
            <person name="Tritt A."/>
            <person name="Adam C."/>
            <person name="Daum C."/>
            <person name="Floudas D."/>
            <person name="Sun H."/>
            <person name="Yadav J.S."/>
            <person name="Pangilinan J."/>
            <person name="Larsson K.H."/>
            <person name="Matsuura K."/>
            <person name="Barry K."/>
            <person name="Labutti K."/>
            <person name="Kuo R."/>
            <person name="Ohm R.A."/>
            <person name="Bhattacharya S.S."/>
            <person name="Shirouzu T."/>
            <person name="Yoshinaga Y."/>
            <person name="Martin F.M."/>
            <person name="Grigoriev I.V."/>
            <person name="Hibbett D.S."/>
        </authorList>
    </citation>
    <scope>NUCLEOTIDE SEQUENCE [LARGE SCALE GENOMIC DNA]</scope>
    <source>
        <strain evidence="3 4">HHB14362 ss-1</strain>
    </source>
</reference>
<dbReference type="EMBL" id="KV425555">
    <property type="protein sequence ID" value="KZT29055.1"/>
    <property type="molecule type" value="Genomic_DNA"/>
</dbReference>
<feature type="compositionally biased region" description="Polar residues" evidence="1">
    <location>
        <begin position="190"/>
        <end position="206"/>
    </location>
</feature>
<feature type="compositionally biased region" description="Polar residues" evidence="1">
    <location>
        <begin position="408"/>
        <end position="417"/>
    </location>
</feature>
<feature type="compositionally biased region" description="Polar residues" evidence="1">
    <location>
        <begin position="659"/>
        <end position="689"/>
    </location>
</feature>
<feature type="compositionally biased region" description="Low complexity" evidence="1">
    <location>
        <begin position="513"/>
        <end position="535"/>
    </location>
</feature>
<evidence type="ECO:0000256" key="1">
    <source>
        <dbReference type="SAM" id="MobiDB-lite"/>
    </source>
</evidence>
<evidence type="ECO:0000313" key="4">
    <source>
        <dbReference type="Proteomes" id="UP000076761"/>
    </source>
</evidence>
<feature type="compositionally biased region" description="Polar residues" evidence="1">
    <location>
        <begin position="55"/>
        <end position="77"/>
    </location>
</feature>
<feature type="compositionally biased region" description="Polar residues" evidence="1">
    <location>
        <begin position="876"/>
        <end position="888"/>
    </location>
</feature>
<feature type="compositionally biased region" description="Acidic residues" evidence="1">
    <location>
        <begin position="561"/>
        <end position="570"/>
    </location>
</feature>
<feature type="region of interest" description="Disordered" evidence="1">
    <location>
        <begin position="1054"/>
        <end position="1103"/>
    </location>
</feature>
<keyword evidence="4" id="KW-1185">Reference proteome</keyword>
<sequence length="1403" mass="153187">MDAPSAAPRLRVTRTPAAMPDNATPLYPQAGPSRLPAASFVDLTHDREKMDGNEDTQATPRIPTSSSLPPAHSTHNIDNPAARLRALLARVPNSFNNDTPLVPPQSSSDRESDFEPPESDSGAPSVARESLKELFSRVFQDSSDTPPKSRRRNSIDSSIIESTPRLPRSESKGKHKSGSFSDEEVDRLSKYQQQSENSAKSRSAATFDSLRAKLDRFRVTSRHPREDAPSDTSDAAGYSTEDTASLLRELHSPPAATSTPLHSMQMPSQMQLHSNLLEGDSEMQRALNNSDSYEGPAFPPSKGATPPRKPNSRLPYMKSPSQDGTMKKGDNLQAQESNRTPSRLRTVPPPTDLFTRALAVDREREWNRRHPKLPPSRPLSWAAGENGYSSSHSSPSPQSLSKSTTSLNQKSPSPVNNLSRRGSSASLLSSDGMPSHLRSRKESSASMRSVDARASVIGVRERRESTTNGKSADLENGWNKTRPRLSSANLRMLQSSSSSSRIRTQSIPARPDSAQSMHSVMSSQSSTSQIPSMPSTRPHRGPRRTSSITSSGAGSSIAPVEGEEEEEEEVKEVLHERERNWNSPHPKWELTNRSLSPVSPDQSVLSGSSPSPTHKRFSLNFRRRTESLGVLMRAKAEEKEEEPVPVKTPAKKPPLRSAASMSGLSPNGHSPKSPSSPNLHAKSGSQSPSYLGLDSKRASGSQIPRPKSPMPPPNSRAKSNPELSKAGERMTKLPAFKGAAAFQFPSKNLPPLPPLELDEDLQEESPHAPEVTSSENSAEAEEPSEAFRSGNGNGEASTKSSADGKRGHRRSLTEFTGAVGAIPPMIKVEAMHFPADRADEVFTSDEESVPATSTPTIRAGLLPDADVEGRRGESNGGAQHSQQESISFDAQPVTPPATPPASDEPLLSLMTPPRPSVFTPPRADTETPSPSKGIPELPGPPSSSEDDTGDARNYTPDGRWNGANDTNFSMMKTPRPPGAWAATPVPPRLPPGRTQSLSDVVQEDAEAEEGGTATPVALSRAATLPLQTPAPPGAWMNTPATRPKSILKVRFDVETSESDLSHAGNGGGIPAPQFKVEDSADSVDLRHRREPAESSDIPTDTEDLKSELGSLGVAARSPRKGPTIRVLDAFGREASQDEVVVKQEESYVNEGPSSGQRNRSTVRVVDAMGREIHESFENEDEKRKFEDDVLMTQVRAVARIRETIAELREGFSDAERSENNLAIRDNRAEELERISRSARDARDKILKSMQIVRSSDPDLRSRLGPLKESMRRSRLLPSAINEGRWRFPSPWTIVCFVLLQIVLTYIMYKVATLRARRIFLTTYYDPFYPDLYLHVLKSETLQHVVPTHASWSVFSIPDGIARGGWQGAISEMWGNMTIAVANFNRQTYEILGTNNQLWAWPPT</sequence>
<feature type="region of interest" description="Disordered" evidence="1">
    <location>
        <begin position="1"/>
        <end position="824"/>
    </location>
</feature>
<feature type="compositionally biased region" description="Low complexity" evidence="1">
    <location>
        <begin position="544"/>
        <end position="560"/>
    </location>
</feature>
<feature type="compositionally biased region" description="Polar residues" evidence="1">
    <location>
        <begin position="484"/>
        <end position="494"/>
    </location>
</feature>
<feature type="compositionally biased region" description="Basic and acidic residues" evidence="1">
    <location>
        <begin position="43"/>
        <end position="52"/>
    </location>
</feature>
<evidence type="ECO:0000256" key="2">
    <source>
        <dbReference type="SAM" id="Phobius"/>
    </source>
</evidence>
<proteinExistence type="predicted"/>
<feature type="compositionally biased region" description="Polar residues" evidence="1">
    <location>
        <begin position="591"/>
        <end position="612"/>
    </location>
</feature>
<feature type="compositionally biased region" description="Polar residues" evidence="1">
    <location>
        <begin position="93"/>
        <end position="107"/>
    </location>
</feature>
<name>A0A165V2J8_9AGAM</name>
<feature type="compositionally biased region" description="Basic and acidic residues" evidence="1">
    <location>
        <begin position="359"/>
        <end position="368"/>
    </location>
</feature>
<gene>
    <name evidence="3" type="ORF">NEOLEDRAFT_1145361</name>
</gene>
<feature type="compositionally biased region" description="Basic and acidic residues" evidence="1">
    <location>
        <begin position="571"/>
        <end position="590"/>
    </location>
</feature>
<feature type="compositionally biased region" description="Polar residues" evidence="1">
    <location>
        <begin position="332"/>
        <end position="343"/>
    </location>
</feature>
<feature type="compositionally biased region" description="Low complexity" evidence="1">
    <location>
        <begin position="389"/>
        <end position="407"/>
    </location>
</feature>
<keyword evidence="2" id="KW-0472">Membrane</keyword>
<dbReference type="STRING" id="1314782.A0A165V2J8"/>
<organism evidence="3 4">
    <name type="scientific">Neolentinus lepideus HHB14362 ss-1</name>
    <dbReference type="NCBI Taxonomy" id="1314782"/>
    <lineage>
        <taxon>Eukaryota</taxon>
        <taxon>Fungi</taxon>
        <taxon>Dikarya</taxon>
        <taxon>Basidiomycota</taxon>
        <taxon>Agaricomycotina</taxon>
        <taxon>Agaricomycetes</taxon>
        <taxon>Gloeophyllales</taxon>
        <taxon>Gloeophyllaceae</taxon>
        <taxon>Neolentinus</taxon>
    </lineage>
</organism>
<dbReference type="InParanoid" id="A0A165V2J8"/>
<feature type="compositionally biased region" description="Basic and acidic residues" evidence="1">
    <location>
        <begin position="210"/>
        <end position="228"/>
    </location>
</feature>
<evidence type="ECO:0000313" key="3">
    <source>
        <dbReference type="EMBL" id="KZT29055.1"/>
    </source>
</evidence>
<feature type="compositionally biased region" description="Low complexity" evidence="1">
    <location>
        <begin position="81"/>
        <end position="90"/>
    </location>
</feature>
<feature type="compositionally biased region" description="Low complexity" evidence="1">
    <location>
        <begin position="418"/>
        <end position="430"/>
    </location>
</feature>
<dbReference type="OrthoDB" id="3230534at2759"/>
<protein>
    <submittedName>
        <fullName evidence="3">Uncharacterized protein</fullName>
    </submittedName>
</protein>
<accession>A0A165V2J8</accession>
<keyword evidence="2" id="KW-1133">Transmembrane helix</keyword>
<keyword evidence="2" id="KW-0812">Transmembrane</keyword>
<feature type="transmembrane region" description="Helical" evidence="2">
    <location>
        <begin position="1290"/>
        <end position="1308"/>
    </location>
</feature>
<feature type="compositionally biased region" description="Basic and acidic residues" evidence="1">
    <location>
        <begin position="634"/>
        <end position="644"/>
    </location>
</feature>
<feature type="region of interest" description="Disordered" evidence="1">
    <location>
        <begin position="838"/>
        <end position="1041"/>
    </location>
</feature>
<feature type="compositionally biased region" description="Basic and acidic residues" evidence="1">
    <location>
        <begin position="1075"/>
        <end position="1092"/>
    </location>
</feature>